<dbReference type="Proteomes" id="UP000035740">
    <property type="component" value="Unassembled WGS sequence"/>
</dbReference>
<evidence type="ECO:0000313" key="1">
    <source>
        <dbReference type="EMBL" id="KMS94365.1"/>
    </source>
</evidence>
<sequence length="110" mass="12508">LYTNAAEPGCTDRHDIVADFADPIRFQQGLCNLMTEIDHSGDREFSLFQRVEQARPWNGVHIPMVCLKPRQSSALEIPFPEKFDSQPDVFDNASWIEITDLLLGSPIYIT</sequence>
<gene>
    <name evidence="1" type="ORF">BVRB_022140</name>
</gene>
<evidence type="ECO:0000313" key="2">
    <source>
        <dbReference type="Proteomes" id="UP000035740"/>
    </source>
</evidence>
<feature type="non-terminal residue" evidence="1">
    <location>
        <position position="1"/>
    </location>
</feature>
<accession>A0A0J8DU70</accession>
<proteinExistence type="predicted"/>
<organism evidence="1 2">
    <name type="scientific">Beta vulgaris subsp. vulgaris</name>
    <name type="common">Beet</name>
    <dbReference type="NCBI Taxonomy" id="3555"/>
    <lineage>
        <taxon>Eukaryota</taxon>
        <taxon>Viridiplantae</taxon>
        <taxon>Streptophyta</taxon>
        <taxon>Embryophyta</taxon>
        <taxon>Tracheophyta</taxon>
        <taxon>Spermatophyta</taxon>
        <taxon>Magnoliopsida</taxon>
        <taxon>eudicotyledons</taxon>
        <taxon>Gunneridae</taxon>
        <taxon>Pentapetalae</taxon>
        <taxon>Caryophyllales</taxon>
        <taxon>Chenopodiaceae</taxon>
        <taxon>Betoideae</taxon>
        <taxon>Beta</taxon>
    </lineage>
</organism>
<protein>
    <submittedName>
        <fullName evidence="1">Uncharacterized protein</fullName>
    </submittedName>
</protein>
<keyword evidence="2" id="KW-1185">Reference proteome</keyword>
<name>A0A0J8DU70_BETVV</name>
<dbReference type="EMBL" id="KQ093981">
    <property type="protein sequence ID" value="KMS94365.1"/>
    <property type="molecule type" value="Genomic_DNA"/>
</dbReference>
<dbReference type="AlphaFoldDB" id="A0A0J8DU70"/>
<reference evidence="1 2" key="1">
    <citation type="journal article" date="2014" name="Nature">
        <title>The genome of the recently domesticated crop plant sugar beet (Beta vulgaris).</title>
        <authorList>
            <person name="Dohm J.C."/>
            <person name="Minoche A.E."/>
            <person name="Holtgrawe D."/>
            <person name="Capella-Gutierrez S."/>
            <person name="Zakrzewski F."/>
            <person name="Tafer H."/>
            <person name="Rupp O."/>
            <person name="Sorensen T.R."/>
            <person name="Stracke R."/>
            <person name="Reinhardt R."/>
            <person name="Goesmann A."/>
            <person name="Kraft T."/>
            <person name="Schulz B."/>
            <person name="Stadler P.F."/>
            <person name="Schmidt T."/>
            <person name="Gabaldon T."/>
            <person name="Lehrach H."/>
            <person name="Weisshaar B."/>
            <person name="Himmelbauer H."/>
        </authorList>
    </citation>
    <scope>NUCLEOTIDE SEQUENCE [LARGE SCALE GENOMIC DNA]</scope>
    <source>
        <tissue evidence="1">Taproot</tissue>
    </source>
</reference>